<organism evidence="1">
    <name type="scientific">marine sediment metagenome</name>
    <dbReference type="NCBI Taxonomy" id="412755"/>
    <lineage>
        <taxon>unclassified sequences</taxon>
        <taxon>metagenomes</taxon>
        <taxon>ecological metagenomes</taxon>
    </lineage>
</organism>
<accession>X1KIG9</accession>
<sequence>MDKDKNMEDEEDLNDNEEAYFDTMEEIALKTREELTGDVVPKIELLVCNRCDKCKDFALVLADTGRGDAIEIDSVKGRRLMSKYNLSPDEHPVLIANGELQFIGRALTDIEFADWFDDMYGFTP</sequence>
<dbReference type="EMBL" id="BARV01002555">
    <property type="protein sequence ID" value="GAH93420.1"/>
    <property type="molecule type" value="Genomic_DNA"/>
</dbReference>
<comment type="caution">
    <text evidence="1">The sequence shown here is derived from an EMBL/GenBank/DDBJ whole genome shotgun (WGS) entry which is preliminary data.</text>
</comment>
<name>X1KIG9_9ZZZZ</name>
<dbReference type="AlphaFoldDB" id="X1KIG9"/>
<protein>
    <recommendedName>
        <fullName evidence="2">Thioredoxin-like fold domain-containing protein</fullName>
    </recommendedName>
</protein>
<gene>
    <name evidence="1" type="ORF">S06H3_06540</name>
</gene>
<reference evidence="1" key="1">
    <citation type="journal article" date="2014" name="Front. Microbiol.">
        <title>High frequency of phylogenetically diverse reductive dehalogenase-homologous genes in deep subseafloor sedimentary metagenomes.</title>
        <authorList>
            <person name="Kawai M."/>
            <person name="Futagami T."/>
            <person name="Toyoda A."/>
            <person name="Takaki Y."/>
            <person name="Nishi S."/>
            <person name="Hori S."/>
            <person name="Arai W."/>
            <person name="Tsubouchi T."/>
            <person name="Morono Y."/>
            <person name="Uchiyama I."/>
            <person name="Ito T."/>
            <person name="Fujiyama A."/>
            <person name="Inagaki F."/>
            <person name="Takami H."/>
        </authorList>
    </citation>
    <scope>NUCLEOTIDE SEQUENCE</scope>
    <source>
        <strain evidence="1">Expedition CK06-06</strain>
    </source>
</reference>
<evidence type="ECO:0000313" key="1">
    <source>
        <dbReference type="EMBL" id="GAH93420.1"/>
    </source>
</evidence>
<evidence type="ECO:0008006" key="2">
    <source>
        <dbReference type="Google" id="ProtNLM"/>
    </source>
</evidence>
<proteinExistence type="predicted"/>